<dbReference type="AlphaFoldDB" id="A0A845LFN7"/>
<dbReference type="RefSeq" id="WP_161260882.1">
    <property type="nucleotide sequence ID" value="NZ_JAFBDC010000006.1"/>
</dbReference>
<evidence type="ECO:0000313" key="2">
    <source>
        <dbReference type="Proteomes" id="UP000471031"/>
    </source>
</evidence>
<accession>A0A845LFN7</accession>
<dbReference type="OrthoDB" id="9864017at2"/>
<sequence length="64" mass="7647">MQKRIFSRREPGAIEKALFHRAQKDVKQVLFGWLEKRQEKQIAGSLRMLGQYYAQEMQRNRLPG</sequence>
<protein>
    <submittedName>
        <fullName evidence="1">Uncharacterized protein</fullName>
    </submittedName>
</protein>
<evidence type="ECO:0000313" key="1">
    <source>
        <dbReference type="EMBL" id="MZP42313.1"/>
    </source>
</evidence>
<dbReference type="EMBL" id="WXEX01000003">
    <property type="protein sequence ID" value="MZP42313.1"/>
    <property type="molecule type" value="Genomic_DNA"/>
</dbReference>
<reference evidence="1 2" key="1">
    <citation type="submission" date="2020-01" db="EMBL/GenBank/DDBJ databases">
        <title>Whole genome sequence of Heliobacterium gestii DSM 11169.</title>
        <authorList>
            <person name="Kyndt J.A."/>
            <person name="Meyer T.E."/>
        </authorList>
    </citation>
    <scope>NUCLEOTIDE SEQUENCE [LARGE SCALE GENOMIC DNA]</scope>
    <source>
        <strain evidence="1 2">DSM 11169</strain>
    </source>
</reference>
<organism evidence="1 2">
    <name type="scientific">Heliomicrobium gestii</name>
    <name type="common">Heliobacterium gestii</name>
    <dbReference type="NCBI Taxonomy" id="2699"/>
    <lineage>
        <taxon>Bacteria</taxon>
        <taxon>Bacillati</taxon>
        <taxon>Bacillota</taxon>
        <taxon>Clostridia</taxon>
        <taxon>Eubacteriales</taxon>
        <taxon>Heliobacteriaceae</taxon>
        <taxon>Heliomicrobium</taxon>
    </lineage>
</organism>
<proteinExistence type="predicted"/>
<gene>
    <name evidence="1" type="ORF">GTO89_04560</name>
</gene>
<keyword evidence="2" id="KW-1185">Reference proteome</keyword>
<dbReference type="Proteomes" id="UP000471031">
    <property type="component" value="Unassembled WGS sequence"/>
</dbReference>
<name>A0A845LFN7_HELGE</name>
<comment type="caution">
    <text evidence="1">The sequence shown here is derived from an EMBL/GenBank/DDBJ whole genome shotgun (WGS) entry which is preliminary data.</text>
</comment>